<dbReference type="Proteomes" id="UP000694923">
    <property type="component" value="Unplaced"/>
</dbReference>
<dbReference type="PANTHER" id="PTHR14926:SF1">
    <property type="entry name" value="M-PHASE PHOSPHOPROTEIN 9"/>
    <property type="match status" value="1"/>
</dbReference>
<keyword evidence="2" id="KW-1185">Reference proteome</keyword>
<proteinExistence type="predicted"/>
<dbReference type="InterPro" id="IPR026636">
    <property type="entry name" value="MPHOSPH9"/>
</dbReference>
<dbReference type="GeneID" id="103606914"/>
<sequence>MDSWKNHAFQNESRTSSTFPSVYTITSNDISVNTVDEENTVMIASASVSQSQLPGTANSVPECISLTSLEDPVILSKIRQNLKEKHARHIADLRAYYESEINSLKQKLEAKEISAVEDWKKTNQILVDRCGQLDSALNEATSRVRTLENKNNLLEIEVNDLRERFSAASSASKILQERIEEMRTSNKEKDNTIIRLKSRLQDLEEAFENAYKLSDDKEARLKQENKMFQDALEVVALSTLLSF</sequence>
<evidence type="ECO:0000256" key="1">
    <source>
        <dbReference type="SAM" id="Coils"/>
    </source>
</evidence>
<reference evidence="3" key="1">
    <citation type="submission" date="2025-08" db="UniProtKB">
        <authorList>
            <consortium name="RefSeq"/>
        </authorList>
    </citation>
    <scope>IDENTIFICATION</scope>
</reference>
<protein>
    <submittedName>
        <fullName evidence="3">M-phase phosphoprotein 9 isoform X4</fullName>
    </submittedName>
</protein>
<dbReference type="PANTHER" id="PTHR14926">
    <property type="entry name" value="M-PHASE PHOSPHOPROTEIN 9"/>
    <property type="match status" value="1"/>
</dbReference>
<keyword evidence="1" id="KW-0175">Coiled coil</keyword>
<dbReference type="RefSeq" id="XP_008589719.1">
    <property type="nucleotide sequence ID" value="XM_008591497.1"/>
</dbReference>
<dbReference type="SUPFAM" id="SSF57997">
    <property type="entry name" value="Tropomyosin"/>
    <property type="match status" value="1"/>
</dbReference>
<name>A0ABM0SA28_GALVR</name>
<evidence type="ECO:0000313" key="3">
    <source>
        <dbReference type="RefSeq" id="XP_008589719.1"/>
    </source>
</evidence>
<gene>
    <name evidence="3" type="primary">MPHOSPH9</name>
</gene>
<feature type="coiled-coil region" evidence="1">
    <location>
        <begin position="130"/>
        <end position="220"/>
    </location>
</feature>
<evidence type="ECO:0000313" key="2">
    <source>
        <dbReference type="Proteomes" id="UP000694923"/>
    </source>
</evidence>
<organism evidence="2 3">
    <name type="scientific">Galeopterus variegatus</name>
    <name type="common">Malayan flying lemur</name>
    <name type="synonym">Cynocephalus variegatus</name>
    <dbReference type="NCBI Taxonomy" id="482537"/>
    <lineage>
        <taxon>Eukaryota</taxon>
        <taxon>Metazoa</taxon>
        <taxon>Chordata</taxon>
        <taxon>Craniata</taxon>
        <taxon>Vertebrata</taxon>
        <taxon>Euteleostomi</taxon>
        <taxon>Mammalia</taxon>
        <taxon>Eutheria</taxon>
        <taxon>Euarchontoglires</taxon>
        <taxon>Dermoptera</taxon>
        <taxon>Cynocephalidae</taxon>
        <taxon>Galeopterus</taxon>
    </lineage>
</organism>
<accession>A0ABM0SA28</accession>